<feature type="region of interest" description="Disordered" evidence="1">
    <location>
        <begin position="1"/>
        <end position="22"/>
    </location>
</feature>
<feature type="region of interest" description="Disordered" evidence="1">
    <location>
        <begin position="272"/>
        <end position="291"/>
    </location>
</feature>
<dbReference type="GeneID" id="37271875"/>
<evidence type="ECO:0000313" key="3">
    <source>
        <dbReference type="Proteomes" id="UP000245946"/>
    </source>
</evidence>
<gene>
    <name evidence="2" type="ORF">FA09DRAFT_340579</name>
</gene>
<sequence>MYSDYAESRSTDSDFDDDEPLEAKLPSIRSTFEGMHRLEGRFSEAEVAFDRALRAEMTGAEADQWEARRTRRAALSALKSAAQAVEDKLAASSAAVGAHVAYAMTRSVSASAEWAYYDGEASDAGGPAWWERQGTLGPTESSQELQTPPALATADHAPKIPLMRPCELPSPPSPAPASSSSELSSASSLEYLSTRNTPDVASGSESNDSGTSLLQRNTASHLEHVGASDGPGDGAASKSSHESGAEPAAPIDSLSPALDVDQWMRIRASRVYVDETPSSTEYPSLTRRRTRELKRIFSRDASDAASGSESSGRGALVDENAAAPTEFELQEELRHAKRLRTSPHLSGARLASPVDSISSSLDRWKRERLSRARDETPSPAESSSAEPNRKRSAFNLVVHAPTSSGSSSSGHPSMS</sequence>
<evidence type="ECO:0000313" key="2">
    <source>
        <dbReference type="EMBL" id="PWN96010.1"/>
    </source>
</evidence>
<protein>
    <submittedName>
        <fullName evidence="2">Uncharacterized protein</fullName>
    </submittedName>
</protein>
<organism evidence="2 3">
    <name type="scientific">Tilletiopsis washingtonensis</name>
    <dbReference type="NCBI Taxonomy" id="58919"/>
    <lineage>
        <taxon>Eukaryota</taxon>
        <taxon>Fungi</taxon>
        <taxon>Dikarya</taxon>
        <taxon>Basidiomycota</taxon>
        <taxon>Ustilaginomycotina</taxon>
        <taxon>Exobasidiomycetes</taxon>
        <taxon>Entylomatales</taxon>
        <taxon>Entylomatales incertae sedis</taxon>
        <taxon>Tilletiopsis</taxon>
    </lineage>
</organism>
<feature type="compositionally biased region" description="Low complexity" evidence="1">
    <location>
        <begin position="303"/>
        <end position="315"/>
    </location>
</feature>
<feature type="compositionally biased region" description="Basic and acidic residues" evidence="1">
    <location>
        <begin position="1"/>
        <end position="12"/>
    </location>
</feature>
<accession>A0A316Z2J5</accession>
<feature type="compositionally biased region" description="Polar residues" evidence="1">
    <location>
        <begin position="191"/>
        <end position="220"/>
    </location>
</feature>
<keyword evidence="3" id="KW-1185">Reference proteome</keyword>
<reference evidence="2 3" key="1">
    <citation type="journal article" date="2018" name="Mol. Biol. Evol.">
        <title>Broad Genomic Sampling Reveals a Smut Pathogenic Ancestry of the Fungal Clade Ustilaginomycotina.</title>
        <authorList>
            <person name="Kijpornyongpan T."/>
            <person name="Mondo S.J."/>
            <person name="Barry K."/>
            <person name="Sandor L."/>
            <person name="Lee J."/>
            <person name="Lipzen A."/>
            <person name="Pangilinan J."/>
            <person name="LaButti K."/>
            <person name="Hainaut M."/>
            <person name="Henrissat B."/>
            <person name="Grigoriev I.V."/>
            <person name="Spatafora J.W."/>
            <person name="Aime M.C."/>
        </authorList>
    </citation>
    <scope>NUCLEOTIDE SEQUENCE [LARGE SCALE GENOMIC DNA]</scope>
    <source>
        <strain evidence="2 3">MCA 4186</strain>
    </source>
</reference>
<name>A0A316Z2J5_9BASI</name>
<dbReference type="RefSeq" id="XP_025596289.1">
    <property type="nucleotide sequence ID" value="XM_025744331.1"/>
</dbReference>
<feature type="compositionally biased region" description="Basic and acidic residues" evidence="1">
    <location>
        <begin position="362"/>
        <end position="376"/>
    </location>
</feature>
<feature type="compositionally biased region" description="Polar residues" evidence="1">
    <location>
        <begin position="136"/>
        <end position="146"/>
    </location>
</feature>
<feature type="region of interest" description="Disordered" evidence="1">
    <location>
        <begin position="128"/>
        <end position="257"/>
    </location>
</feature>
<feature type="compositionally biased region" description="Low complexity" evidence="1">
    <location>
        <begin position="377"/>
        <end position="386"/>
    </location>
</feature>
<dbReference type="EMBL" id="KZ819301">
    <property type="protein sequence ID" value="PWN96010.1"/>
    <property type="molecule type" value="Genomic_DNA"/>
</dbReference>
<feature type="region of interest" description="Disordered" evidence="1">
    <location>
        <begin position="296"/>
        <end position="415"/>
    </location>
</feature>
<evidence type="ECO:0000256" key="1">
    <source>
        <dbReference type="SAM" id="MobiDB-lite"/>
    </source>
</evidence>
<dbReference type="Proteomes" id="UP000245946">
    <property type="component" value="Unassembled WGS sequence"/>
</dbReference>
<dbReference type="AlphaFoldDB" id="A0A316Z2J5"/>
<feature type="compositionally biased region" description="Low complexity" evidence="1">
    <location>
        <begin position="403"/>
        <end position="415"/>
    </location>
</feature>
<feature type="compositionally biased region" description="Low complexity" evidence="1">
    <location>
        <begin position="176"/>
        <end position="190"/>
    </location>
</feature>
<proteinExistence type="predicted"/>
<feature type="compositionally biased region" description="Low complexity" evidence="1">
    <location>
        <begin position="227"/>
        <end position="238"/>
    </location>
</feature>